<dbReference type="InterPro" id="IPR015422">
    <property type="entry name" value="PyrdxlP-dep_Trfase_small"/>
</dbReference>
<evidence type="ECO:0000256" key="1">
    <source>
        <dbReference type="ARBA" id="ARBA00001933"/>
    </source>
</evidence>
<dbReference type="PANTHER" id="PTHR30244:SF34">
    <property type="entry name" value="DTDP-4-AMINO-4,6-DIDEOXYGALACTOSE TRANSAMINASE"/>
    <property type="match status" value="1"/>
</dbReference>
<evidence type="ECO:0000313" key="9">
    <source>
        <dbReference type="Proteomes" id="UP000588098"/>
    </source>
</evidence>
<dbReference type="PIRSF" id="PIRSF000390">
    <property type="entry name" value="PLP_StrS"/>
    <property type="match status" value="1"/>
</dbReference>
<comment type="caution">
    <text evidence="8">The sequence shown here is derived from an EMBL/GenBank/DDBJ whole genome shotgun (WGS) entry which is preliminary data.</text>
</comment>
<reference evidence="8 9" key="1">
    <citation type="submission" date="2020-08" db="EMBL/GenBank/DDBJ databases">
        <title>Genomic Encyclopedia of Type Strains, Phase III (KMG-III): the genomes of soil and plant-associated and newly described type strains.</title>
        <authorList>
            <person name="Whitman W."/>
        </authorList>
    </citation>
    <scope>NUCLEOTIDE SEQUENCE [LARGE SCALE GENOMIC DNA]</scope>
    <source>
        <strain evidence="8 9">CECT 8305</strain>
    </source>
</reference>
<dbReference type="InterPro" id="IPR000653">
    <property type="entry name" value="DegT/StrS_aminotransferase"/>
</dbReference>
<dbReference type="Proteomes" id="UP000588098">
    <property type="component" value="Unassembled WGS sequence"/>
</dbReference>
<feature type="active site" description="Proton acceptor" evidence="6">
    <location>
        <position position="198"/>
    </location>
</feature>
<protein>
    <submittedName>
        <fullName evidence="8">dTDP-4-amino-4,6-dideoxygalactose transaminase</fullName>
    </submittedName>
</protein>
<keyword evidence="2" id="KW-0032">Aminotransferase</keyword>
<dbReference type="Pfam" id="PF01041">
    <property type="entry name" value="DegT_DnrJ_EryC1"/>
    <property type="match status" value="1"/>
</dbReference>
<keyword evidence="3" id="KW-0808">Transferase</keyword>
<comment type="cofactor">
    <cofactor evidence="1">
        <name>pyridoxal 5'-phosphate</name>
        <dbReference type="ChEBI" id="CHEBI:597326"/>
    </cofactor>
</comment>
<evidence type="ECO:0000256" key="2">
    <source>
        <dbReference type="ARBA" id="ARBA00022576"/>
    </source>
</evidence>
<organism evidence="8 9">
    <name type="scientific">Streptomyces zagrosensis</name>
    <dbReference type="NCBI Taxonomy" id="1042984"/>
    <lineage>
        <taxon>Bacteria</taxon>
        <taxon>Bacillati</taxon>
        <taxon>Actinomycetota</taxon>
        <taxon>Actinomycetes</taxon>
        <taxon>Kitasatosporales</taxon>
        <taxon>Streptomycetaceae</taxon>
        <taxon>Streptomyces</taxon>
    </lineage>
</organism>
<dbReference type="GO" id="GO:0008483">
    <property type="term" value="F:transaminase activity"/>
    <property type="evidence" value="ECO:0007669"/>
    <property type="project" value="UniProtKB-KW"/>
</dbReference>
<accession>A0A7W9V018</accession>
<dbReference type="Gene3D" id="3.40.640.10">
    <property type="entry name" value="Type I PLP-dependent aspartate aminotransferase-like (Major domain)"/>
    <property type="match status" value="1"/>
</dbReference>
<dbReference type="GO" id="GO:0000271">
    <property type="term" value="P:polysaccharide biosynthetic process"/>
    <property type="evidence" value="ECO:0007669"/>
    <property type="project" value="TreeGrafter"/>
</dbReference>
<comment type="similarity">
    <text evidence="5">Belongs to the DegT/DnrJ/EryC1 family. L-glutamine:2-deoxy-scyllo-inosose/scyllo-inosose aminotransferase subfamily.</text>
</comment>
<dbReference type="SUPFAM" id="SSF53383">
    <property type="entry name" value="PLP-dependent transferases"/>
    <property type="match status" value="1"/>
</dbReference>
<keyword evidence="4 7" id="KW-0663">Pyridoxal phosphate</keyword>
<dbReference type="CDD" id="cd00616">
    <property type="entry name" value="AHBA_syn"/>
    <property type="match status" value="1"/>
</dbReference>
<evidence type="ECO:0000256" key="7">
    <source>
        <dbReference type="PIRSR" id="PIRSR000390-2"/>
    </source>
</evidence>
<gene>
    <name evidence="8" type="ORF">FHS42_003404</name>
</gene>
<dbReference type="GO" id="GO:0030170">
    <property type="term" value="F:pyridoxal phosphate binding"/>
    <property type="evidence" value="ECO:0007669"/>
    <property type="project" value="TreeGrafter"/>
</dbReference>
<dbReference type="AlphaFoldDB" id="A0A7W9V018"/>
<evidence type="ECO:0000256" key="6">
    <source>
        <dbReference type="PIRSR" id="PIRSR000390-1"/>
    </source>
</evidence>
<evidence type="ECO:0000313" key="8">
    <source>
        <dbReference type="EMBL" id="MBB5936329.1"/>
    </source>
</evidence>
<dbReference type="EMBL" id="JACHJL010000007">
    <property type="protein sequence ID" value="MBB5936329.1"/>
    <property type="molecule type" value="Genomic_DNA"/>
</dbReference>
<evidence type="ECO:0000256" key="3">
    <source>
        <dbReference type="ARBA" id="ARBA00022679"/>
    </source>
</evidence>
<evidence type="ECO:0000256" key="5">
    <source>
        <dbReference type="ARBA" id="ARBA00038398"/>
    </source>
</evidence>
<keyword evidence="9" id="KW-1185">Reference proteome</keyword>
<dbReference type="Gene3D" id="3.90.1150.10">
    <property type="entry name" value="Aspartate Aminotransferase, domain 1"/>
    <property type="match status" value="1"/>
</dbReference>
<dbReference type="InterPro" id="IPR015421">
    <property type="entry name" value="PyrdxlP-dep_Trfase_major"/>
</dbReference>
<proteinExistence type="inferred from homology"/>
<name>A0A7W9V018_9ACTN</name>
<sequence>MTSPLALLGGTPAVANSGPHFTWPPIDDITRAKVLAQLDSAVSVPGRSGIVADLEDALQDYFGARHAITTSSGTAALHASYWAARIQPGNEVIVPAWTFHATASPLFHLGAAPILCETLPAGNIDPARVAELITPRTRAIMVTHLWGKPADMTGLTALAKDCDLDLLEDGSHAHGASHGGQKVGTFGLAGAFSLNGPKPLSGGEGGFVLTDDDDTYYRILTFAHYNKRARKEIPQGHPLARYAVTGAGLKLRIHPLAAALAHDQLTRLDAYLAGREEIAAYLTRELSQVPALEVTPVPEGVKSSWYALTATYQPDQLGGLPTDRFHEALVAEGATEFDLPGSTRPLNQLPLYQHPSHPSYLFPGYPNTHSRCRPGDFPIAEKAHTHTIKLPVWHREQDLDLAEQYVSAARKVSEHHKELL</sequence>
<evidence type="ECO:0000256" key="4">
    <source>
        <dbReference type="ARBA" id="ARBA00022898"/>
    </source>
</evidence>
<dbReference type="RefSeq" id="WP_184572915.1">
    <property type="nucleotide sequence ID" value="NZ_JACHJL010000007.1"/>
</dbReference>
<dbReference type="PANTHER" id="PTHR30244">
    <property type="entry name" value="TRANSAMINASE"/>
    <property type="match status" value="1"/>
</dbReference>
<feature type="modified residue" description="N6-(pyridoxal phosphate)lysine" evidence="7">
    <location>
        <position position="198"/>
    </location>
</feature>
<dbReference type="InterPro" id="IPR015424">
    <property type="entry name" value="PyrdxlP-dep_Trfase"/>
</dbReference>